<keyword evidence="7" id="KW-0833">Ubl conjugation pathway</keyword>
<proteinExistence type="inferred from homology"/>
<evidence type="ECO:0000256" key="8">
    <source>
        <dbReference type="ARBA" id="ARBA00022982"/>
    </source>
</evidence>
<feature type="transmembrane region" description="Helical" evidence="15">
    <location>
        <begin position="1198"/>
        <end position="1221"/>
    </location>
</feature>
<dbReference type="InterPro" id="IPR014025">
    <property type="entry name" value="Glutaredoxin_subgr"/>
</dbReference>
<dbReference type="InterPro" id="IPR011767">
    <property type="entry name" value="GLR_AS"/>
</dbReference>
<feature type="region of interest" description="Disordered" evidence="14">
    <location>
        <begin position="1574"/>
        <end position="1602"/>
    </location>
</feature>
<feature type="transmembrane region" description="Helical" evidence="15">
    <location>
        <begin position="1122"/>
        <end position="1144"/>
    </location>
</feature>
<evidence type="ECO:0000256" key="10">
    <source>
        <dbReference type="ARBA" id="ARBA00023006"/>
    </source>
</evidence>
<evidence type="ECO:0000256" key="12">
    <source>
        <dbReference type="ARBA" id="ARBA00023157"/>
    </source>
</evidence>
<dbReference type="InterPro" id="IPR002109">
    <property type="entry name" value="Glutaredoxin"/>
</dbReference>
<keyword evidence="4" id="KW-0813">Transport</keyword>
<evidence type="ECO:0000256" key="1">
    <source>
        <dbReference type="ARBA" id="ARBA00002549"/>
    </source>
</evidence>
<feature type="region of interest" description="Disordered" evidence="14">
    <location>
        <begin position="1526"/>
        <end position="1554"/>
    </location>
</feature>
<comment type="caution">
    <text evidence="18">The sequence shown here is derived from an EMBL/GenBank/DDBJ whole genome shotgun (WGS) entry which is preliminary data.</text>
</comment>
<evidence type="ECO:0000256" key="9">
    <source>
        <dbReference type="ARBA" id="ARBA00022989"/>
    </source>
</evidence>
<dbReference type="Pfam" id="PF03987">
    <property type="entry name" value="Autophagy_act_C"/>
    <property type="match status" value="1"/>
</dbReference>
<evidence type="ECO:0000313" key="18">
    <source>
        <dbReference type="EMBL" id="KAG9509118.1"/>
    </source>
</evidence>
<dbReference type="InterPro" id="IPR053937">
    <property type="entry name" value="GOST_TM"/>
</dbReference>
<feature type="region of interest" description="Disordered" evidence="14">
    <location>
        <begin position="769"/>
        <end position="788"/>
    </location>
</feature>
<evidence type="ECO:0000313" key="19">
    <source>
        <dbReference type="Proteomes" id="UP000825002"/>
    </source>
</evidence>
<keyword evidence="8" id="KW-0249">Electron transport</keyword>
<feature type="transmembrane region" description="Helical" evidence="15">
    <location>
        <begin position="1755"/>
        <end position="1774"/>
    </location>
</feature>
<feature type="transmembrane region" description="Helical" evidence="15">
    <location>
        <begin position="1172"/>
        <end position="1192"/>
    </location>
</feature>
<feature type="transmembrane region" description="Helical" evidence="15">
    <location>
        <begin position="527"/>
        <end position="548"/>
    </location>
</feature>
<dbReference type="InterPro" id="IPR009637">
    <property type="entry name" value="GPR107/GPR108-like"/>
</dbReference>
<feature type="domain" description="Glutaredoxin" evidence="16">
    <location>
        <begin position="121"/>
        <end position="187"/>
    </location>
</feature>
<evidence type="ECO:0000256" key="7">
    <source>
        <dbReference type="ARBA" id="ARBA00022786"/>
    </source>
</evidence>
<comment type="function">
    <text evidence="1">Has a glutathione-disulfide oxidoreductase activity in the presence of NADPH and glutathione reductase. Reduces low molecular weight disulfides and proteins.</text>
</comment>
<dbReference type="Pfam" id="PF00462">
    <property type="entry name" value="Glutaredoxin"/>
    <property type="match status" value="1"/>
</dbReference>
<feature type="transmembrane region" description="Helical" evidence="15">
    <location>
        <begin position="606"/>
        <end position="623"/>
    </location>
</feature>
<keyword evidence="11 15" id="KW-0472">Membrane</keyword>
<feature type="non-terminal residue" evidence="18">
    <location>
        <position position="1"/>
    </location>
</feature>
<dbReference type="InterPro" id="IPR011899">
    <property type="entry name" value="Glutaredoxin_euk/vir"/>
</dbReference>
<feature type="transmembrane region" description="Helical" evidence="15">
    <location>
        <begin position="1019"/>
        <end position="1041"/>
    </location>
</feature>
<accession>A0ABQ7S6Q5</accession>
<dbReference type="SUPFAM" id="SSF52833">
    <property type="entry name" value="Thioredoxin-like"/>
    <property type="match status" value="1"/>
</dbReference>
<feature type="transmembrane region" description="Helical" evidence="15">
    <location>
        <begin position="1092"/>
        <end position="1110"/>
    </location>
</feature>
<feature type="compositionally biased region" description="Low complexity" evidence="14">
    <location>
        <begin position="1533"/>
        <end position="1542"/>
    </location>
</feature>
<keyword evidence="9 15" id="KW-1133">Transmembrane helix</keyword>
<evidence type="ECO:0000256" key="15">
    <source>
        <dbReference type="SAM" id="Phobius"/>
    </source>
</evidence>
<evidence type="ECO:0000259" key="16">
    <source>
        <dbReference type="Pfam" id="PF00462"/>
    </source>
</evidence>
<dbReference type="EMBL" id="JAIFTH010000663">
    <property type="protein sequence ID" value="KAG9509118.1"/>
    <property type="molecule type" value="Genomic_DNA"/>
</dbReference>
<dbReference type="NCBIfam" id="TIGR02180">
    <property type="entry name" value="GRX_euk"/>
    <property type="match status" value="1"/>
</dbReference>
<dbReference type="PROSITE" id="PS00195">
    <property type="entry name" value="GLUTAREDOXIN_1"/>
    <property type="match status" value="1"/>
</dbReference>
<dbReference type="Pfam" id="PF03208">
    <property type="entry name" value="PRA1"/>
    <property type="match status" value="1"/>
</dbReference>
<dbReference type="Gene3D" id="3.40.30.10">
    <property type="entry name" value="Glutaredoxin"/>
    <property type="match status" value="1"/>
</dbReference>
<comment type="subcellular location">
    <subcellularLocation>
        <location evidence="2">Membrane</location>
        <topology evidence="2">Multi-pass membrane protein</topology>
    </subcellularLocation>
</comment>
<feature type="compositionally biased region" description="Basic and acidic residues" evidence="14">
    <location>
        <begin position="1574"/>
        <end position="1586"/>
    </location>
</feature>
<feature type="compositionally biased region" description="Basic and acidic residues" evidence="14">
    <location>
        <begin position="885"/>
        <end position="900"/>
    </location>
</feature>
<evidence type="ECO:0000256" key="11">
    <source>
        <dbReference type="ARBA" id="ARBA00023136"/>
    </source>
</evidence>
<evidence type="ECO:0000256" key="3">
    <source>
        <dbReference type="ARBA" id="ARBA00005645"/>
    </source>
</evidence>
<dbReference type="InterPro" id="IPR007262">
    <property type="entry name" value="Vps55/LEPROT"/>
</dbReference>
<gene>
    <name evidence="18" type="ORF">GZH46_02372</name>
</gene>
<reference evidence="18 19" key="1">
    <citation type="submission" date="2020-10" db="EMBL/GenBank/DDBJ databases">
        <authorList>
            <person name="Klimov P.B."/>
            <person name="Dyachkov S.M."/>
            <person name="Chetverikov P.E."/>
        </authorList>
    </citation>
    <scope>NUCLEOTIDE SEQUENCE [LARGE SCALE GENOMIC DNA]</scope>
    <source>
        <strain evidence="18">BMOC 18-1129-001#AD2665</strain>
        <tissue evidence="18">Entire mites</tissue>
    </source>
</reference>
<name>A0ABQ7S6Q5_9ACAR</name>
<feature type="transmembrane region" description="Helical" evidence="15">
    <location>
        <begin position="553"/>
        <end position="571"/>
    </location>
</feature>
<dbReference type="InterPro" id="IPR027417">
    <property type="entry name" value="P-loop_NTPase"/>
</dbReference>
<organism evidence="18 19">
    <name type="scientific">Fragariocoptes setiger</name>
    <dbReference type="NCBI Taxonomy" id="1670756"/>
    <lineage>
        <taxon>Eukaryota</taxon>
        <taxon>Metazoa</taxon>
        <taxon>Ecdysozoa</taxon>
        <taxon>Arthropoda</taxon>
        <taxon>Chelicerata</taxon>
        <taxon>Arachnida</taxon>
        <taxon>Acari</taxon>
        <taxon>Acariformes</taxon>
        <taxon>Trombidiformes</taxon>
        <taxon>Prostigmata</taxon>
        <taxon>Eupodina</taxon>
        <taxon>Eriophyoidea</taxon>
        <taxon>Phytoptidae</taxon>
        <taxon>Fragariocoptes</taxon>
    </lineage>
</organism>
<evidence type="ECO:0000256" key="2">
    <source>
        <dbReference type="ARBA" id="ARBA00004141"/>
    </source>
</evidence>
<feature type="transmembrane region" description="Helical" evidence="15">
    <location>
        <begin position="988"/>
        <end position="1007"/>
    </location>
</feature>
<protein>
    <submittedName>
        <fullName evidence="18">Uncharacterized protein</fullName>
    </submittedName>
</protein>
<dbReference type="InterPro" id="IPR036249">
    <property type="entry name" value="Thioredoxin-like_sf"/>
</dbReference>
<dbReference type="Gene3D" id="3.40.50.300">
    <property type="entry name" value="P-loop containing nucleotide triphosphate hydrolases"/>
    <property type="match status" value="1"/>
</dbReference>
<feature type="compositionally biased region" description="Polar residues" evidence="14">
    <location>
        <begin position="1587"/>
        <end position="1598"/>
    </location>
</feature>
<evidence type="ECO:0000256" key="5">
    <source>
        <dbReference type="ARBA" id="ARBA00022692"/>
    </source>
</evidence>
<feature type="transmembrane region" description="Helical" evidence="15">
    <location>
        <begin position="1061"/>
        <end position="1080"/>
    </location>
</feature>
<feature type="domain" description="GOST seven transmembrane" evidence="17">
    <location>
        <begin position="984"/>
        <end position="1228"/>
    </location>
</feature>
<keyword evidence="12" id="KW-1015">Disulfide bond</keyword>
<dbReference type="InterPro" id="IPR005919">
    <property type="entry name" value="Pmev_kin_anim"/>
</dbReference>
<feature type="region of interest" description="Disordered" evidence="14">
    <location>
        <begin position="253"/>
        <end position="277"/>
    </location>
</feature>
<dbReference type="Proteomes" id="UP000825002">
    <property type="component" value="Unassembled WGS sequence"/>
</dbReference>
<feature type="transmembrane region" description="Helical" evidence="15">
    <location>
        <begin position="1717"/>
        <end position="1735"/>
    </location>
</feature>
<feature type="transmembrane region" description="Helical" evidence="15">
    <location>
        <begin position="1786"/>
        <end position="1807"/>
    </location>
</feature>
<dbReference type="PANTHER" id="PTHR21229">
    <property type="entry name" value="LUNG SEVEN TRANSMEMBRANE RECEPTOR"/>
    <property type="match status" value="1"/>
</dbReference>
<keyword evidence="13" id="KW-0676">Redox-active center</keyword>
<evidence type="ECO:0000256" key="6">
    <source>
        <dbReference type="ARBA" id="ARBA00022729"/>
    </source>
</evidence>
<feature type="region of interest" description="Disordered" evidence="14">
    <location>
        <begin position="865"/>
        <end position="900"/>
    </location>
</feature>
<dbReference type="Pfam" id="PF04133">
    <property type="entry name" value="Vps55"/>
    <property type="match status" value="1"/>
</dbReference>
<dbReference type="PANTHER" id="PTHR21229:SF2">
    <property type="entry name" value="RE59932P"/>
    <property type="match status" value="1"/>
</dbReference>
<evidence type="ECO:0000259" key="17">
    <source>
        <dbReference type="Pfam" id="PF06814"/>
    </source>
</evidence>
<dbReference type="InterPro" id="IPR004895">
    <property type="entry name" value="Prenylated_rab_accept_PRA1"/>
</dbReference>
<dbReference type="CDD" id="cd03419">
    <property type="entry name" value="GRX_GRXh_1_2_like"/>
    <property type="match status" value="1"/>
</dbReference>
<keyword evidence="6" id="KW-0732">Signal</keyword>
<dbReference type="InterPro" id="IPR007135">
    <property type="entry name" value="Atg3/Atg10"/>
</dbReference>
<keyword evidence="10" id="KW-0072">Autophagy</keyword>
<sequence>TIRFIKTFERQRIFSPAAGRNRIPSLKRKRAPRDSRASFEPVPSHIHSGSLLIGFAPAICVIITYHQQQIRSSFLNIKILTLNSGKISRILSWIFGDSTITEEMAEQAKQSVDSTLASKPVVIFSKTYCPYCVKAIDLFTKTYSLGEDKLTIIQLENRSDCAAIQEYLKQITGASSVPRVFIKGKCIGGCDDTQHEEKTESEKYRYKMISYYMEYIKSFVTSIFHGGSRPNVVAAQHAIANVLEYEHSTSMPHRNVDLHDTYQDQEPNNSNDEDGVVSPIKSLAEYDDYEDYVPTDLRLVIVLSGKRKSGKDHISTMITNYIGYDHMNQLAVLRIAGPIKSQFAKSHNLDFDRLLGSSEYKENYRLSMVEWSEKYREKTGWHCFLVQAIREQHAKHKRIWFLTDARRPCDMEFFEQDPVFQNVRLLKIRITATDSIRASRGWIFDERVDRAPTECGLDTYKGWTHIHSHLQKVYSYLIMAPSTATTSSQRMTLAPFRKIRDFISSPSNYTLPATNLTRLNYRVACNLLYYQTNYFLVSVMIFLIFLIFMFRTLLLGAAAIGVAACSAYLYLSSSPSALSIRQNHPTVVVIVGCILCMCMFYFLKAILMFVLALLVPIPLWFLHASTRSRNIKNKVVNKLEELGLSGLERTPMSMQDDRSMFRVSSFGFLAGGRLEVTVKRLRVIPEDWSNPSLTLPQIGFVLIRSPHIGSPFRKVTHDSHECYLHAPNITRAKEFVIMEINHLEKEVTLKCSKTQDLIFQSILPRRTRVLQSPNEHSMRKRSPPNDSRLNDISSTIASLVSPLSSAISSPNLGYLAESRDDSVLQIDDGISKQISGQSSPMPSGQPFELFVSKVGGDSLSKSNSLSSAFDPSSVYKSDSNPIPEVRSRNTDPDGRPRNHNRFEACSAKSLPLEIEDLNDTTYASFNFSLQLTHPEQEGFYFLTFHNCKAPISKFDTTLPWVIDADINVIEMNYPDVYLSANLMPLPQLYLSFSMVFFLFGVIWVNFIRQQRDNTLKIHHMMTALVFFKAVALLSRGIYYHFIAVDGSPVEAWAYIFYTTRLLKGALFFITLFLIGSGYNFIKHILNYRDRVLVFVIIFLQLVANLAEIIYDESVEGQTKRVFFHDLVDVVDLACCSAILFPIVSSLKHLREASRTDGKAAINLRKMELFRHFYFTVVCYIYFTRIISYLISVMITFKYFWVTVLMDELATLIFFAVTFHFFQPMANNPYLLISQDDDLEMEDVLFSVKSDGTIYSDTTNEPFSGPRRKNVRELLWILSQTMCSKIVLLFAALLTLMSVIRGNCGQPIAGESLVDNAKNEINAIHNDLHKTQMNAKTFWSGLINRKPDDESNNGTIKPRRMASAIRRAIDRQVKAAKADDVFIPMPGQVALAVQQHKAKRAHPDDLMQMVKGTALSVAEYFTPVLRSSKFKQTGVLTPEEFVAAGDHLIHHCPTWTWSSSSETSHQKSYLPSDKQYLVTKSVPCYKRCKDIDDHDEKVIMTDDGDEEGWVDTFVNSSGLNEAIADMTLSPNERSTTTNSSPPDSTDHKDYDDDDDEAAMDMDKFLSQDLVEDHDDAVARQPEKKCETSSKTQSQLGNETGTEKESNIIATRVYDLNITYDKYYQTPRLWLVGYDEHHKPLTIEKMYEDISQDHRKKTVTMENHPHIGRVMASVHPCRHAEVMKRLISTVEDGGGLALAGCIGMTLIILACSLKQPANWWPAVMVIFYIISPFPIIISRRTFGDGGFGGQSNPAREWAYFITTGIVLSALALPIVMANVGTIHFVSSCLSLASSVFFFGTILVFCLQFQSDDDYSMY</sequence>
<dbReference type="Pfam" id="PF04275">
    <property type="entry name" value="P-mevalo_kinase"/>
    <property type="match status" value="1"/>
</dbReference>
<feature type="transmembrane region" description="Helical" evidence="15">
    <location>
        <begin position="1273"/>
        <end position="1296"/>
    </location>
</feature>
<comment type="similarity">
    <text evidence="3">Belongs to the OB-RGRP/VPS55 family.</text>
</comment>
<dbReference type="PROSITE" id="PS51354">
    <property type="entry name" value="GLUTAREDOXIN_2"/>
    <property type="match status" value="1"/>
</dbReference>
<feature type="transmembrane region" description="Helical" evidence="15">
    <location>
        <begin position="1691"/>
        <end position="1710"/>
    </location>
</feature>
<evidence type="ECO:0000256" key="4">
    <source>
        <dbReference type="ARBA" id="ARBA00022448"/>
    </source>
</evidence>
<dbReference type="PRINTS" id="PR00160">
    <property type="entry name" value="GLUTAREDOXIN"/>
</dbReference>
<keyword evidence="5 15" id="KW-0812">Transmembrane</keyword>
<evidence type="ECO:0000256" key="13">
    <source>
        <dbReference type="ARBA" id="ARBA00023284"/>
    </source>
</evidence>
<evidence type="ECO:0000256" key="14">
    <source>
        <dbReference type="SAM" id="MobiDB-lite"/>
    </source>
</evidence>
<feature type="transmembrane region" description="Helical" evidence="15">
    <location>
        <begin position="583"/>
        <end position="601"/>
    </location>
</feature>
<dbReference type="Gene3D" id="3.30.1460.50">
    <property type="match status" value="1"/>
</dbReference>
<keyword evidence="19" id="KW-1185">Reference proteome</keyword>
<dbReference type="Pfam" id="PF06814">
    <property type="entry name" value="GOST_TM"/>
    <property type="match status" value="1"/>
</dbReference>